<keyword evidence="3" id="KW-1185">Reference proteome</keyword>
<evidence type="ECO:0000313" key="3">
    <source>
        <dbReference type="Proteomes" id="UP000245812"/>
    </source>
</evidence>
<protein>
    <submittedName>
        <fullName evidence="2">Acetyltransferase (GNAT) family protein</fullName>
    </submittedName>
</protein>
<dbReference type="OrthoDB" id="9801656at2"/>
<dbReference type="GO" id="GO:0016747">
    <property type="term" value="F:acyltransferase activity, transferring groups other than amino-acyl groups"/>
    <property type="evidence" value="ECO:0007669"/>
    <property type="project" value="InterPro"/>
</dbReference>
<evidence type="ECO:0000313" key="2">
    <source>
        <dbReference type="EMBL" id="PWK85250.1"/>
    </source>
</evidence>
<feature type="domain" description="N-acetyltransferase" evidence="1">
    <location>
        <begin position="7"/>
        <end position="103"/>
    </location>
</feature>
<dbReference type="AlphaFoldDB" id="A0A316HYK8"/>
<dbReference type="Pfam" id="PF13302">
    <property type="entry name" value="Acetyltransf_3"/>
    <property type="match status" value="1"/>
</dbReference>
<dbReference type="Gene3D" id="3.40.630.30">
    <property type="match status" value="1"/>
</dbReference>
<dbReference type="RefSeq" id="WP_109724107.1">
    <property type="nucleotide sequence ID" value="NZ_MSZV01000120.1"/>
</dbReference>
<name>A0A316HYK8_9GAMM</name>
<comment type="caution">
    <text evidence="2">The sequence shown here is derived from an EMBL/GenBank/DDBJ whole genome shotgun (WGS) entry which is preliminary data.</text>
</comment>
<dbReference type="InterPro" id="IPR000182">
    <property type="entry name" value="GNAT_dom"/>
</dbReference>
<dbReference type="SUPFAM" id="SSF55729">
    <property type="entry name" value="Acyl-CoA N-acyltransferases (Nat)"/>
    <property type="match status" value="1"/>
</dbReference>
<proteinExistence type="predicted"/>
<reference evidence="2 3" key="1">
    <citation type="submission" date="2018-05" db="EMBL/GenBank/DDBJ databases">
        <title>Genomic Encyclopedia of Type Strains, Phase IV (KMG-IV): sequencing the most valuable type-strain genomes for metagenomic binning, comparative biology and taxonomic classification.</title>
        <authorList>
            <person name="Goeker M."/>
        </authorList>
    </citation>
    <scope>NUCLEOTIDE SEQUENCE [LARGE SCALE GENOMIC DNA]</scope>
    <source>
        <strain evidence="2 3">DSM 14263</strain>
    </source>
</reference>
<dbReference type="Proteomes" id="UP000245812">
    <property type="component" value="Unassembled WGS sequence"/>
</dbReference>
<gene>
    <name evidence="2" type="ORF">C7456_10924</name>
</gene>
<sequence length="115" mass="12579">MELTTPRLRLDRLRAAAAAALFAYRADPTMARFQGWRPGAIEDAARFIEQQRGIAFGAPGSWFQFALRRRDSGELAGDLGLHFVDEAAVELGIALAPAQQGREWAELRAPGADRG</sequence>
<evidence type="ECO:0000259" key="1">
    <source>
        <dbReference type="Pfam" id="PF13302"/>
    </source>
</evidence>
<keyword evidence="2" id="KW-0808">Transferase</keyword>
<accession>A0A316HYK8</accession>
<dbReference type="InterPro" id="IPR016181">
    <property type="entry name" value="Acyl_CoA_acyltransferase"/>
</dbReference>
<organism evidence="2 3">
    <name type="scientific">Fulvimonas soli</name>
    <dbReference type="NCBI Taxonomy" id="155197"/>
    <lineage>
        <taxon>Bacteria</taxon>
        <taxon>Pseudomonadati</taxon>
        <taxon>Pseudomonadota</taxon>
        <taxon>Gammaproteobacteria</taxon>
        <taxon>Lysobacterales</taxon>
        <taxon>Rhodanobacteraceae</taxon>
        <taxon>Fulvimonas</taxon>
    </lineage>
</organism>
<dbReference type="EMBL" id="QGHC01000009">
    <property type="protein sequence ID" value="PWK85250.1"/>
    <property type="molecule type" value="Genomic_DNA"/>
</dbReference>